<proteinExistence type="predicted"/>
<keyword evidence="3" id="KW-1185">Reference proteome</keyword>
<comment type="caution">
    <text evidence="2">The sequence shown here is derived from an EMBL/GenBank/DDBJ whole genome shotgun (WGS) entry which is preliminary data.</text>
</comment>
<organism evidence="2 3">
    <name type="scientific">Triparma columacea</name>
    <dbReference type="NCBI Taxonomy" id="722753"/>
    <lineage>
        <taxon>Eukaryota</taxon>
        <taxon>Sar</taxon>
        <taxon>Stramenopiles</taxon>
        <taxon>Ochrophyta</taxon>
        <taxon>Bolidophyceae</taxon>
        <taxon>Parmales</taxon>
        <taxon>Triparmaceae</taxon>
        <taxon>Triparma</taxon>
    </lineage>
</organism>
<sequence>LYARSDSEVICRKDSKEGILKGPASRLQVSTYASHTFPSISTSDRDELKNLVTNFPPQETFLKKVAKELGDLLTPSKSLQGPSTVGSDSDEDNEEKLTSESTKTSNKNGPTSGGGGSKKRPATVDYVLWKSTSSGRFVKKEG</sequence>
<dbReference type="Proteomes" id="UP001165065">
    <property type="component" value="Unassembled WGS sequence"/>
</dbReference>
<feature type="region of interest" description="Disordered" evidence="1">
    <location>
        <begin position="73"/>
        <end position="124"/>
    </location>
</feature>
<accession>A0A9W7GJF1</accession>
<feature type="non-terminal residue" evidence="2">
    <location>
        <position position="1"/>
    </location>
</feature>
<name>A0A9W7GJF1_9STRA</name>
<feature type="compositionally biased region" description="Polar residues" evidence="1">
    <location>
        <begin position="75"/>
        <end position="87"/>
    </location>
</feature>
<dbReference type="EMBL" id="BRYA01000312">
    <property type="protein sequence ID" value="GMI46792.1"/>
    <property type="molecule type" value="Genomic_DNA"/>
</dbReference>
<gene>
    <name evidence="2" type="ORF">TrCOL_g9487</name>
</gene>
<dbReference type="AlphaFoldDB" id="A0A9W7GJF1"/>
<evidence type="ECO:0000313" key="2">
    <source>
        <dbReference type="EMBL" id="GMI46792.1"/>
    </source>
</evidence>
<evidence type="ECO:0000313" key="3">
    <source>
        <dbReference type="Proteomes" id="UP001165065"/>
    </source>
</evidence>
<reference evidence="3" key="1">
    <citation type="journal article" date="2023" name="Commun. Biol.">
        <title>Genome analysis of Parmales, the sister group of diatoms, reveals the evolutionary specialization of diatoms from phago-mixotrophs to photoautotrophs.</title>
        <authorList>
            <person name="Ban H."/>
            <person name="Sato S."/>
            <person name="Yoshikawa S."/>
            <person name="Yamada K."/>
            <person name="Nakamura Y."/>
            <person name="Ichinomiya M."/>
            <person name="Sato N."/>
            <person name="Blanc-Mathieu R."/>
            <person name="Endo H."/>
            <person name="Kuwata A."/>
            <person name="Ogata H."/>
        </authorList>
    </citation>
    <scope>NUCLEOTIDE SEQUENCE [LARGE SCALE GENOMIC DNA]</scope>
</reference>
<evidence type="ECO:0000256" key="1">
    <source>
        <dbReference type="SAM" id="MobiDB-lite"/>
    </source>
</evidence>
<feature type="compositionally biased region" description="Polar residues" evidence="1">
    <location>
        <begin position="99"/>
        <end position="110"/>
    </location>
</feature>
<protein>
    <submittedName>
        <fullName evidence="2">Uncharacterized protein</fullName>
    </submittedName>
</protein>